<dbReference type="Pfam" id="PF18864">
    <property type="entry name" value="AbiTii"/>
    <property type="match status" value="1"/>
</dbReference>
<dbReference type="HOGENOM" id="CLU_854984_0_0_11"/>
<dbReference type="AlphaFoldDB" id="A4X6F1"/>
<evidence type="ECO:0000313" key="3">
    <source>
        <dbReference type="Proteomes" id="UP000000235"/>
    </source>
</evidence>
<dbReference type="EMBL" id="CP000667">
    <property type="protein sequence ID" value="ABP54451.1"/>
    <property type="molecule type" value="Genomic_DNA"/>
</dbReference>
<dbReference type="InterPro" id="IPR041304">
    <property type="entry name" value="AbiTii"/>
</dbReference>
<dbReference type="Proteomes" id="UP000000235">
    <property type="component" value="Chromosome"/>
</dbReference>
<sequence>MCRVRRRLLCAYRGPVTLVEDLIRDATASAVPVEDLPRRLKVIAARSKTAELAAWVGHELQGYHASPELIPSYRGPFAVPALGHFLGPFGSERKNEAIAPAAFPKEYRDGPLFNITFADSMAELTDHARTDEKAIRAAWPADALVLVEMLKREGTLNMDPMYSLIQGYRAIPRSMLIGVLDSVRNRILDLALSFEEIAPDAGESRATPEESARMSQVFNTYVYGGQAAVGSTNVHQVQVNRSDEDTLLAALAAVGVDPDSMEELKKALAEDREDNGGNDPAKPGRAVSSWLGRLSLRAATAGGTVAVGAGGNVVSQLIMSYFGMG</sequence>
<evidence type="ECO:0000313" key="2">
    <source>
        <dbReference type="EMBL" id="ABP54451.1"/>
    </source>
</evidence>
<reference evidence="3" key="1">
    <citation type="journal article" date="2007" name="Proc. Natl. Acad. Sci. U.S.A.">
        <title>Genome sequencing reveals complex secondary metabolome in the marine actinomycete Salinispora tropica.</title>
        <authorList>
            <person name="Udwary D.W."/>
            <person name="Zeigler L."/>
            <person name="Asolkar R.N."/>
            <person name="Singan V."/>
            <person name="Lapidus A."/>
            <person name="Fenical W."/>
            <person name="Jensen P.R."/>
            <person name="Moore B.S."/>
        </authorList>
    </citation>
    <scope>NUCLEOTIDE SEQUENCE [LARGE SCALE GENOMIC DNA]</scope>
    <source>
        <strain evidence="3">ATCC BAA-916 / DSM 44818 / CNB-440</strain>
    </source>
</reference>
<dbReference type="KEGG" id="stp:Strop_1997"/>
<evidence type="ECO:0000259" key="1">
    <source>
        <dbReference type="Pfam" id="PF18864"/>
    </source>
</evidence>
<name>A4X6F1_SALTO</name>
<organism evidence="2 3">
    <name type="scientific">Salinispora tropica (strain ATCC BAA-916 / DSM 44818 / JCM 13857 / NBRC 105044 / CNB-440)</name>
    <dbReference type="NCBI Taxonomy" id="369723"/>
    <lineage>
        <taxon>Bacteria</taxon>
        <taxon>Bacillati</taxon>
        <taxon>Actinomycetota</taxon>
        <taxon>Actinomycetes</taxon>
        <taxon>Micromonosporales</taxon>
        <taxon>Micromonosporaceae</taxon>
        <taxon>Salinispora</taxon>
    </lineage>
</organism>
<proteinExistence type="predicted"/>
<dbReference type="eggNOG" id="ENOG50329XI">
    <property type="taxonomic scope" value="Bacteria"/>
</dbReference>
<protein>
    <recommendedName>
        <fullName evidence="1">AbiTii domain-containing protein</fullName>
    </recommendedName>
</protein>
<feature type="domain" description="AbiTii" evidence="1">
    <location>
        <begin position="18"/>
        <end position="211"/>
    </location>
</feature>
<accession>A4X6F1</accession>
<gene>
    <name evidence="2" type="ordered locus">Strop_1997</name>
</gene>
<keyword evidence="3" id="KW-1185">Reference proteome</keyword>